<accession>A0ABV0Z1B5</accession>
<comment type="caution">
    <text evidence="1">The sequence shown here is derived from an EMBL/GenBank/DDBJ whole genome shotgun (WGS) entry which is preliminary data.</text>
</comment>
<dbReference type="Proteomes" id="UP001469553">
    <property type="component" value="Unassembled WGS sequence"/>
</dbReference>
<sequence length="103" mass="11690">MKPLHCLLPHASHPRYAAHGVPFNVTLTGPTRTSLMELKEAQLSLLLVIEEEEEEDTLTPLMVSSVQTGMLSMQHSDRESHTTFLLIVFMHQPRPITELEIFL</sequence>
<proteinExistence type="predicted"/>
<organism evidence="1 2">
    <name type="scientific">Ameca splendens</name>
    <dbReference type="NCBI Taxonomy" id="208324"/>
    <lineage>
        <taxon>Eukaryota</taxon>
        <taxon>Metazoa</taxon>
        <taxon>Chordata</taxon>
        <taxon>Craniata</taxon>
        <taxon>Vertebrata</taxon>
        <taxon>Euteleostomi</taxon>
        <taxon>Actinopterygii</taxon>
        <taxon>Neopterygii</taxon>
        <taxon>Teleostei</taxon>
        <taxon>Neoteleostei</taxon>
        <taxon>Acanthomorphata</taxon>
        <taxon>Ovalentaria</taxon>
        <taxon>Atherinomorphae</taxon>
        <taxon>Cyprinodontiformes</taxon>
        <taxon>Goodeidae</taxon>
        <taxon>Ameca</taxon>
    </lineage>
</organism>
<reference evidence="1 2" key="1">
    <citation type="submission" date="2021-06" db="EMBL/GenBank/DDBJ databases">
        <authorList>
            <person name="Palmer J.M."/>
        </authorList>
    </citation>
    <scope>NUCLEOTIDE SEQUENCE [LARGE SCALE GENOMIC DNA]</scope>
    <source>
        <strain evidence="1 2">AS_MEX2019</strain>
        <tissue evidence="1">Muscle</tissue>
    </source>
</reference>
<gene>
    <name evidence="1" type="ORF">AMECASPLE_020492</name>
</gene>
<keyword evidence="2" id="KW-1185">Reference proteome</keyword>
<name>A0ABV0Z1B5_9TELE</name>
<protein>
    <submittedName>
        <fullName evidence="1">Uncharacterized protein</fullName>
    </submittedName>
</protein>
<evidence type="ECO:0000313" key="1">
    <source>
        <dbReference type="EMBL" id="MEQ2299967.1"/>
    </source>
</evidence>
<dbReference type="EMBL" id="JAHRIP010048736">
    <property type="protein sequence ID" value="MEQ2299967.1"/>
    <property type="molecule type" value="Genomic_DNA"/>
</dbReference>
<evidence type="ECO:0000313" key="2">
    <source>
        <dbReference type="Proteomes" id="UP001469553"/>
    </source>
</evidence>